<keyword evidence="1" id="KW-1003">Cell membrane</keyword>
<dbReference type="NCBIfam" id="TIGR00278">
    <property type="entry name" value="membrane protein insertion efficiency factor YidD"/>
    <property type="match status" value="1"/>
</dbReference>
<dbReference type="HAMAP" id="MF_00386">
    <property type="entry name" value="UPF0161_YidD"/>
    <property type="match status" value="1"/>
</dbReference>
<evidence type="ECO:0000313" key="3">
    <source>
        <dbReference type="Proteomes" id="UP000829069"/>
    </source>
</evidence>
<comment type="function">
    <text evidence="1">Could be involved in insertion of integral membrane proteins into the membrane.</text>
</comment>
<dbReference type="InterPro" id="IPR002696">
    <property type="entry name" value="Membr_insert_effic_factor_YidD"/>
</dbReference>
<dbReference type="SMART" id="SM01234">
    <property type="entry name" value="Haemolytic"/>
    <property type="match status" value="1"/>
</dbReference>
<protein>
    <recommendedName>
        <fullName evidence="1">Putative membrane protein insertion efficiency factor</fullName>
    </recommendedName>
</protein>
<comment type="similarity">
    <text evidence="1">Belongs to the UPF0161 family.</text>
</comment>
<reference evidence="2 3" key="1">
    <citation type="submission" date="2022-03" db="EMBL/GenBank/DDBJ databases">
        <title>Isotopic signatures of nitrous oxide derived from detoxification processes.</title>
        <authorList>
            <person name="Behrendt U."/>
            <person name="Buchen C."/>
            <person name="Well R."/>
            <person name="Ulrich A."/>
            <person name="Rohe L."/>
            <person name="Kolb S."/>
            <person name="Schloter M."/>
            <person name="Horn M.A."/>
            <person name="Augustin J."/>
        </authorList>
    </citation>
    <scope>NUCLEOTIDE SEQUENCE [LARGE SCALE GENOMIC DNA]</scope>
    <source>
        <strain evidence="2 3">S4-C24</strain>
    </source>
</reference>
<comment type="subcellular location">
    <subcellularLocation>
        <location evidence="1">Cell membrane</location>
        <topology evidence="1">Peripheral membrane protein</topology>
        <orientation evidence="1">Cytoplasmic side</orientation>
    </subcellularLocation>
</comment>
<dbReference type="Proteomes" id="UP000829069">
    <property type="component" value="Chromosome"/>
</dbReference>
<keyword evidence="3" id="KW-1185">Reference proteome</keyword>
<gene>
    <name evidence="2" type="primary">yidD</name>
    <name evidence="2" type="ORF">MNQ99_00990</name>
</gene>
<name>A0ABY3WBI0_9MICC</name>
<proteinExistence type="inferred from homology"/>
<dbReference type="PANTHER" id="PTHR33383:SF1">
    <property type="entry name" value="MEMBRANE PROTEIN INSERTION EFFICIENCY FACTOR-RELATED"/>
    <property type="match status" value="1"/>
</dbReference>
<sequence>MSSTAQRLQALSRPIAAKRIQTIPQAGLIGALAVYRKTISPLYGQVCRFFPSCSAYALEAVTVHGAAKGSWLAARRLGRCHPWNPGGVDHVPASPAFDLWLQENPARIPRIIELNHPVIPADDEGREAA</sequence>
<organism evidence="2 3">
    <name type="scientific">Arthrobacter sulfonylureivorans</name>
    <dbReference type="NCBI Taxonomy" id="2486855"/>
    <lineage>
        <taxon>Bacteria</taxon>
        <taxon>Bacillati</taxon>
        <taxon>Actinomycetota</taxon>
        <taxon>Actinomycetes</taxon>
        <taxon>Micrococcales</taxon>
        <taxon>Micrococcaceae</taxon>
        <taxon>Arthrobacter</taxon>
    </lineage>
</organism>
<dbReference type="PANTHER" id="PTHR33383">
    <property type="entry name" value="MEMBRANE PROTEIN INSERTION EFFICIENCY FACTOR-RELATED"/>
    <property type="match status" value="1"/>
</dbReference>
<accession>A0ABY3WBI0</accession>
<dbReference type="EMBL" id="CP093326">
    <property type="protein sequence ID" value="UNK47729.1"/>
    <property type="molecule type" value="Genomic_DNA"/>
</dbReference>
<keyword evidence="1" id="KW-0472">Membrane</keyword>
<evidence type="ECO:0000256" key="1">
    <source>
        <dbReference type="HAMAP-Rule" id="MF_00386"/>
    </source>
</evidence>
<dbReference type="Pfam" id="PF01809">
    <property type="entry name" value="YidD"/>
    <property type="match status" value="1"/>
</dbReference>
<evidence type="ECO:0000313" key="2">
    <source>
        <dbReference type="EMBL" id="UNK47729.1"/>
    </source>
</evidence>